<dbReference type="RefSeq" id="WP_289964056.1">
    <property type="nucleotide sequence ID" value="NZ_JAUEOZ010000003.1"/>
</dbReference>
<dbReference type="EMBL" id="JAUEOZ010000003">
    <property type="protein sequence ID" value="MDN2483890.1"/>
    <property type="molecule type" value="Genomic_DNA"/>
</dbReference>
<evidence type="ECO:0000256" key="1">
    <source>
        <dbReference type="SAM" id="MobiDB-lite"/>
    </source>
</evidence>
<name>A0ABT7Y7G2_9VIBR</name>
<comment type="caution">
    <text evidence="3">The sequence shown here is derived from an EMBL/GenBank/DDBJ whole genome shotgun (WGS) entry which is preliminary data.</text>
</comment>
<evidence type="ECO:0000313" key="3">
    <source>
        <dbReference type="EMBL" id="MDN2483890.1"/>
    </source>
</evidence>
<organism evidence="3 4">
    <name type="scientific">Vibrio agarivorans</name>
    <dbReference type="NCBI Taxonomy" id="153622"/>
    <lineage>
        <taxon>Bacteria</taxon>
        <taxon>Pseudomonadati</taxon>
        <taxon>Pseudomonadota</taxon>
        <taxon>Gammaproteobacteria</taxon>
        <taxon>Vibrionales</taxon>
        <taxon>Vibrionaceae</taxon>
        <taxon>Vibrio</taxon>
    </lineage>
</organism>
<dbReference type="Gene3D" id="1.20.5.340">
    <property type="match status" value="2"/>
</dbReference>
<feature type="signal peptide" evidence="2">
    <location>
        <begin position="1"/>
        <end position="22"/>
    </location>
</feature>
<sequence length="322" mass="34210">MNKLHINPLALAVLISSSLAYASGNNPYDKVGDGVSSVGVSSESLVKKVNKNTLDISSNKTAIEENASAIAENRESITHLNQRVSTAEVNISRNSADIATNRSNISTNTANISTNKTAISRNASNISTNATNISKNASNISTNTTRIGSLEGRMTSAESDIRTANDRLKDHANTLADHERRISQNEDDIASGGGPSEPEPDIGWVTLYSGAGVNAITIPNKEIAYFDVELTYAGRGGPSSNYTTRVKTANPMAPGNTISVTQTPNCSNGLTAKVTTDTFNSGATVTVDRTDRGNSTWCNAGLTSQAELKDVRFTKVRYYGEK</sequence>
<gene>
    <name evidence="3" type="ORF">QWJ08_21280</name>
</gene>
<feature type="chain" id="PRO_5046942045" evidence="2">
    <location>
        <begin position="23"/>
        <end position="322"/>
    </location>
</feature>
<keyword evidence="4" id="KW-1185">Reference proteome</keyword>
<accession>A0ABT7Y7G2</accession>
<feature type="region of interest" description="Disordered" evidence="1">
    <location>
        <begin position="176"/>
        <end position="200"/>
    </location>
</feature>
<reference evidence="3" key="1">
    <citation type="submission" date="2024-05" db="EMBL/GenBank/DDBJ databases">
        <title>Genome Sequences of Four Agar- Degrading Marine Bacteria.</title>
        <authorList>
            <person name="Phillips E.K."/>
            <person name="Shaffer J.C."/>
            <person name="Henson M.W."/>
            <person name="Temperton B."/>
            <person name="Thrash C.J."/>
            <person name="Martin M.O."/>
        </authorList>
    </citation>
    <scope>NUCLEOTIDE SEQUENCE</scope>
    <source>
        <strain evidence="3">EKP203</strain>
    </source>
</reference>
<dbReference type="Proteomes" id="UP001169719">
    <property type="component" value="Unassembled WGS sequence"/>
</dbReference>
<protein>
    <submittedName>
        <fullName evidence="3">Uncharacterized protein</fullName>
    </submittedName>
</protein>
<keyword evidence="2" id="KW-0732">Signal</keyword>
<proteinExistence type="predicted"/>
<evidence type="ECO:0000256" key="2">
    <source>
        <dbReference type="SAM" id="SignalP"/>
    </source>
</evidence>
<evidence type="ECO:0000313" key="4">
    <source>
        <dbReference type="Proteomes" id="UP001169719"/>
    </source>
</evidence>